<dbReference type="Gene3D" id="3.40.30.10">
    <property type="entry name" value="Glutaredoxin"/>
    <property type="match status" value="1"/>
</dbReference>
<protein>
    <recommendedName>
        <fullName evidence="3">Thioredoxin-like fold domain-containing protein</fullName>
    </recommendedName>
</protein>
<evidence type="ECO:0000313" key="1">
    <source>
        <dbReference type="EMBL" id="GGH69762.1"/>
    </source>
</evidence>
<keyword evidence="2" id="KW-1185">Reference proteome</keyword>
<sequence>MGGLLANWNSYQDTLNAVTRPIQMGPIWMQARQLSGATFNDRIWFTDPPASSYPACVAVKCAARQSPEAEDAYLYALREAVMTQQKNIARKEILLETAAAMPADILNYERFTKELTAPTVIDAFKADLHEVSYRNINRFPTLVISSAYNKKALVVTGNRPYEAIAPLLEQCLHPVAAV</sequence>
<organism evidence="1 2">
    <name type="scientific">Filimonas zeae</name>
    <dbReference type="NCBI Taxonomy" id="1737353"/>
    <lineage>
        <taxon>Bacteria</taxon>
        <taxon>Pseudomonadati</taxon>
        <taxon>Bacteroidota</taxon>
        <taxon>Chitinophagia</taxon>
        <taxon>Chitinophagales</taxon>
        <taxon>Chitinophagaceae</taxon>
        <taxon>Filimonas</taxon>
    </lineage>
</organism>
<dbReference type="SUPFAM" id="SSF52833">
    <property type="entry name" value="Thioredoxin-like"/>
    <property type="match status" value="1"/>
</dbReference>
<evidence type="ECO:0000313" key="2">
    <source>
        <dbReference type="Proteomes" id="UP000627292"/>
    </source>
</evidence>
<dbReference type="Pfam" id="PF13743">
    <property type="entry name" value="Thioredoxin_5"/>
    <property type="match status" value="1"/>
</dbReference>
<name>A0A917MYC2_9BACT</name>
<gene>
    <name evidence="1" type="ORF">GCM10011379_27380</name>
</gene>
<proteinExistence type="predicted"/>
<dbReference type="EMBL" id="BMIB01000003">
    <property type="protein sequence ID" value="GGH69762.1"/>
    <property type="molecule type" value="Genomic_DNA"/>
</dbReference>
<comment type="caution">
    <text evidence="1">The sequence shown here is derived from an EMBL/GenBank/DDBJ whole genome shotgun (WGS) entry which is preliminary data.</text>
</comment>
<evidence type="ECO:0008006" key="3">
    <source>
        <dbReference type="Google" id="ProtNLM"/>
    </source>
</evidence>
<accession>A0A917MYC2</accession>
<reference evidence="1" key="1">
    <citation type="journal article" date="2014" name="Int. J. Syst. Evol. Microbiol.">
        <title>Complete genome sequence of Corynebacterium casei LMG S-19264T (=DSM 44701T), isolated from a smear-ripened cheese.</title>
        <authorList>
            <consortium name="US DOE Joint Genome Institute (JGI-PGF)"/>
            <person name="Walter F."/>
            <person name="Albersmeier A."/>
            <person name="Kalinowski J."/>
            <person name="Ruckert C."/>
        </authorList>
    </citation>
    <scope>NUCLEOTIDE SEQUENCE</scope>
    <source>
        <strain evidence="1">CGMCC 1.15290</strain>
    </source>
</reference>
<reference evidence="1" key="2">
    <citation type="submission" date="2020-09" db="EMBL/GenBank/DDBJ databases">
        <authorList>
            <person name="Sun Q."/>
            <person name="Zhou Y."/>
        </authorList>
    </citation>
    <scope>NUCLEOTIDE SEQUENCE</scope>
    <source>
        <strain evidence="1">CGMCC 1.15290</strain>
    </source>
</reference>
<dbReference type="InterPro" id="IPR036249">
    <property type="entry name" value="Thioredoxin-like_sf"/>
</dbReference>
<dbReference type="Proteomes" id="UP000627292">
    <property type="component" value="Unassembled WGS sequence"/>
</dbReference>
<dbReference type="AlphaFoldDB" id="A0A917MYC2"/>